<dbReference type="Proteomes" id="UP000051276">
    <property type="component" value="Unassembled WGS sequence"/>
</dbReference>
<evidence type="ECO:0000256" key="1">
    <source>
        <dbReference type="ARBA" id="ARBA00004651"/>
    </source>
</evidence>
<name>A0A0T5Z3I1_9GAMM</name>
<keyword evidence="3" id="KW-0997">Cell inner membrane</keyword>
<comment type="catalytic activity">
    <reaction evidence="11">
        <text>fluoride(in) = fluoride(out)</text>
        <dbReference type="Rhea" id="RHEA:76159"/>
        <dbReference type="ChEBI" id="CHEBI:17051"/>
    </reaction>
    <physiologicalReaction direction="left-to-right" evidence="11">
        <dbReference type="Rhea" id="RHEA:76160"/>
    </physiologicalReaction>
</comment>
<dbReference type="RefSeq" id="WP_199399647.1">
    <property type="nucleotide sequence ID" value="NZ_KQ556869.1"/>
</dbReference>
<evidence type="ECO:0000256" key="4">
    <source>
        <dbReference type="ARBA" id="ARBA00022692"/>
    </source>
</evidence>
<dbReference type="GO" id="GO:0005886">
    <property type="term" value="C:plasma membrane"/>
    <property type="evidence" value="ECO:0007669"/>
    <property type="project" value="UniProtKB-SubCell"/>
</dbReference>
<keyword evidence="8 12" id="KW-0472">Membrane</keyword>
<evidence type="ECO:0000256" key="12">
    <source>
        <dbReference type="RuleBase" id="RU004340"/>
    </source>
</evidence>
<reference evidence="13 14" key="1">
    <citation type="submission" date="2015-11" db="EMBL/GenBank/DDBJ databases">
        <title>The genome of Candidatus Endoriftia persephone in Ridgeia piscesae and population structure of the North Eastern Pacific vestimentiferan symbionts.</title>
        <authorList>
            <person name="Perez M."/>
            <person name="Juniper K.S."/>
        </authorList>
    </citation>
    <scope>NUCLEOTIDE SEQUENCE [LARGE SCALE GENOMIC DNA]</scope>
    <source>
        <strain evidence="13">Ind10</strain>
    </source>
</reference>
<sequence length="62" mass="6484">MQMIAIAAGGAAGALFRFWVSSGVYGLLGRAFPFGTLAVNLIGSLLMGFLYVYLLERASVGP</sequence>
<comment type="caution">
    <text evidence="13">The sequence shown here is derived from an EMBL/GenBank/DDBJ whole genome shotgun (WGS) entry which is preliminary data.</text>
</comment>
<comment type="caution">
    <text evidence="12">Lacks conserved residue(s) required for the propagation of feature annotation.</text>
</comment>
<evidence type="ECO:0000256" key="9">
    <source>
        <dbReference type="ARBA" id="ARBA00023303"/>
    </source>
</evidence>
<evidence type="ECO:0000256" key="6">
    <source>
        <dbReference type="ARBA" id="ARBA00023053"/>
    </source>
</evidence>
<evidence type="ECO:0000313" key="14">
    <source>
        <dbReference type="Proteomes" id="UP000051276"/>
    </source>
</evidence>
<keyword evidence="2" id="KW-1003">Cell membrane</keyword>
<dbReference type="Pfam" id="PF02537">
    <property type="entry name" value="CRCB"/>
    <property type="match status" value="1"/>
</dbReference>
<evidence type="ECO:0000256" key="3">
    <source>
        <dbReference type="ARBA" id="ARBA00022519"/>
    </source>
</evidence>
<evidence type="ECO:0000256" key="11">
    <source>
        <dbReference type="ARBA" id="ARBA00035585"/>
    </source>
</evidence>
<evidence type="ECO:0000256" key="7">
    <source>
        <dbReference type="ARBA" id="ARBA00023065"/>
    </source>
</evidence>
<keyword evidence="4 12" id="KW-0812">Transmembrane</keyword>
<keyword evidence="5 12" id="KW-1133">Transmembrane helix</keyword>
<evidence type="ECO:0000313" key="13">
    <source>
        <dbReference type="EMBL" id="KRT57327.1"/>
    </source>
</evidence>
<evidence type="ECO:0000256" key="8">
    <source>
        <dbReference type="ARBA" id="ARBA00023136"/>
    </source>
</evidence>
<feature type="non-terminal residue" evidence="13">
    <location>
        <position position="62"/>
    </location>
</feature>
<keyword evidence="9" id="KW-0407">Ion channel</keyword>
<dbReference type="InterPro" id="IPR003691">
    <property type="entry name" value="FluC"/>
</dbReference>
<keyword evidence="6" id="KW-0915">Sodium</keyword>
<comment type="similarity">
    <text evidence="10 12">Belongs to the fluoride channel Fluc/FEX (TC 1.A.43) family.</text>
</comment>
<keyword evidence="7" id="KW-0813">Transport</keyword>
<accession>A0A0T5Z3I1</accession>
<evidence type="ECO:0000256" key="10">
    <source>
        <dbReference type="ARBA" id="ARBA00035120"/>
    </source>
</evidence>
<dbReference type="EMBL" id="LMXI01000561">
    <property type="protein sequence ID" value="KRT57327.1"/>
    <property type="molecule type" value="Genomic_DNA"/>
</dbReference>
<evidence type="ECO:0000256" key="5">
    <source>
        <dbReference type="ARBA" id="ARBA00022989"/>
    </source>
</evidence>
<comment type="subcellular location">
    <subcellularLocation>
        <location evidence="1">Cell membrane</location>
        <topology evidence="1">Multi-pass membrane protein</topology>
    </subcellularLocation>
</comment>
<proteinExistence type="inferred from homology"/>
<dbReference type="AlphaFoldDB" id="A0A0T5Z3I1"/>
<gene>
    <name evidence="13" type="ORF">Ga0076813_113318</name>
</gene>
<evidence type="ECO:0000256" key="2">
    <source>
        <dbReference type="ARBA" id="ARBA00022475"/>
    </source>
</evidence>
<keyword evidence="7" id="KW-0406">Ion transport</keyword>
<protein>
    <recommendedName>
        <fullName evidence="12">Fluoride-specific ion channel</fullName>
    </recommendedName>
</protein>
<dbReference type="GO" id="GO:0034220">
    <property type="term" value="P:monoatomic ion transmembrane transport"/>
    <property type="evidence" value="ECO:0007669"/>
    <property type="project" value="UniProtKB-KW"/>
</dbReference>
<feature type="transmembrane region" description="Helical" evidence="12">
    <location>
        <begin position="32"/>
        <end position="54"/>
    </location>
</feature>
<organism evidence="13 14">
    <name type="scientific">endosymbiont of Ridgeia piscesae</name>
    <dbReference type="NCBI Taxonomy" id="54398"/>
    <lineage>
        <taxon>Bacteria</taxon>
        <taxon>Pseudomonadati</taxon>
        <taxon>Pseudomonadota</taxon>
        <taxon>Gammaproteobacteria</taxon>
        <taxon>sulfur-oxidizing symbionts</taxon>
    </lineage>
</organism>
<comment type="function">
    <text evidence="12">Important for reducing fluoride concentration in the cell, thus reducing its toxicity.</text>
</comment>